<dbReference type="Proteomes" id="UP001597483">
    <property type="component" value="Unassembled WGS sequence"/>
</dbReference>
<comment type="cofactor">
    <cofactor evidence="1">
        <name>pyridoxal 5'-phosphate</name>
        <dbReference type="ChEBI" id="CHEBI:597326"/>
    </cofactor>
</comment>
<gene>
    <name evidence="8" type="ORF">ACFSVL_25840</name>
</gene>
<dbReference type="SUPFAM" id="SSF102114">
    <property type="entry name" value="Radical SAM enzymes"/>
    <property type="match status" value="1"/>
</dbReference>
<protein>
    <submittedName>
        <fullName evidence="8">KamA family radical SAM protein</fullName>
    </submittedName>
</protein>
<reference evidence="9" key="1">
    <citation type="journal article" date="2019" name="Int. J. Syst. Evol. Microbiol.">
        <title>The Global Catalogue of Microorganisms (GCM) 10K type strain sequencing project: providing services to taxonomists for standard genome sequencing and annotation.</title>
        <authorList>
            <consortium name="The Broad Institute Genomics Platform"/>
            <consortium name="The Broad Institute Genome Sequencing Center for Infectious Disease"/>
            <person name="Wu L."/>
            <person name="Ma J."/>
        </authorList>
    </citation>
    <scope>NUCLEOTIDE SEQUENCE [LARGE SCALE GENOMIC DNA]</scope>
    <source>
        <strain evidence="9">CGMCC 4.7641</strain>
    </source>
</reference>
<evidence type="ECO:0000256" key="7">
    <source>
        <dbReference type="ARBA" id="ARBA00023014"/>
    </source>
</evidence>
<evidence type="ECO:0000256" key="3">
    <source>
        <dbReference type="ARBA" id="ARBA00022691"/>
    </source>
</evidence>
<dbReference type="InterPro" id="IPR003739">
    <property type="entry name" value="Lys_aminomutase/Glu_NH3_mut"/>
</dbReference>
<dbReference type="PANTHER" id="PTHR30538">
    <property type="entry name" value="LYSINE 2,3-AMINOMUTASE-RELATED"/>
    <property type="match status" value="1"/>
</dbReference>
<sequence length="447" mass="49926">MTLMDTAQTTSTNRGFRAFTARHLDRLTARAGLSPDERLAVRAVAEVLPFRTNNYVVDELIDWSAAPADPIYRLMFPQKDMLPEEDVDHIAGLLRRDAPRQEVQQAAHRVRMRLNPHPAGQMQLNRPVLDGHVLEGVQHKYRETVLFFPRQGQTCHAYCSYCFRWPQFVGEPGLRIAADDGGSQELVDYLLAHPEVTNVLITGGDAMIMSAAVLRQQVAPLLALEQIESIRIGTKALAFWPRKFVTDPDAGDLLALFEQVVRAGKNLAVMAHFSHPRELETPIVEEAIARIRGTGAVIRTQAPLIRSINDAAEVWESMWRKQVRLGMVPYYMFVERDTGPADYFAVPLARGYQIFRDAYAAVSGLARTVRGPSMSTTAGKVCVDGVVELAGRKVFALHLIQARNPDLVGRPFYAEYDPAAVWLSDLKPAFGDRFPLEESPDPEEPVC</sequence>
<dbReference type="SFLD" id="SFLDG01070">
    <property type="entry name" value="PLP-dependent"/>
    <property type="match status" value="1"/>
</dbReference>
<name>A0ABW5HBY2_9PSEU</name>
<dbReference type="InterPro" id="IPR058240">
    <property type="entry name" value="rSAM_sf"/>
</dbReference>
<proteinExistence type="predicted"/>
<keyword evidence="2" id="KW-0004">4Fe-4S</keyword>
<evidence type="ECO:0000313" key="8">
    <source>
        <dbReference type="EMBL" id="MFD2470838.1"/>
    </source>
</evidence>
<keyword evidence="5" id="KW-0663">Pyridoxal phosphate</keyword>
<evidence type="ECO:0000256" key="1">
    <source>
        <dbReference type="ARBA" id="ARBA00001933"/>
    </source>
</evidence>
<dbReference type="EMBL" id="JBHUKS010000018">
    <property type="protein sequence ID" value="MFD2470838.1"/>
    <property type="molecule type" value="Genomic_DNA"/>
</dbReference>
<keyword evidence="7" id="KW-0411">Iron-sulfur</keyword>
<keyword evidence="9" id="KW-1185">Reference proteome</keyword>
<keyword evidence="4" id="KW-0479">Metal-binding</keyword>
<evidence type="ECO:0000256" key="2">
    <source>
        <dbReference type="ARBA" id="ARBA00022485"/>
    </source>
</evidence>
<dbReference type="Gene3D" id="3.20.20.70">
    <property type="entry name" value="Aldolase class I"/>
    <property type="match status" value="1"/>
</dbReference>
<organism evidence="8 9">
    <name type="scientific">Amycolatopsis silviterrae</name>
    <dbReference type="NCBI Taxonomy" id="1656914"/>
    <lineage>
        <taxon>Bacteria</taxon>
        <taxon>Bacillati</taxon>
        <taxon>Actinomycetota</taxon>
        <taxon>Actinomycetes</taxon>
        <taxon>Pseudonocardiales</taxon>
        <taxon>Pseudonocardiaceae</taxon>
        <taxon>Amycolatopsis</taxon>
    </lineage>
</organism>
<evidence type="ECO:0000256" key="4">
    <source>
        <dbReference type="ARBA" id="ARBA00022723"/>
    </source>
</evidence>
<dbReference type="PANTHER" id="PTHR30538:SF0">
    <property type="entry name" value="L-LYSINE 2,3-AMINOMUTASE AQ_1632-RELATED"/>
    <property type="match status" value="1"/>
</dbReference>
<dbReference type="SFLD" id="SFLDS00029">
    <property type="entry name" value="Radical_SAM"/>
    <property type="match status" value="1"/>
</dbReference>
<keyword evidence="3" id="KW-0949">S-adenosyl-L-methionine</keyword>
<accession>A0ABW5HBY2</accession>
<evidence type="ECO:0000256" key="5">
    <source>
        <dbReference type="ARBA" id="ARBA00022898"/>
    </source>
</evidence>
<dbReference type="RefSeq" id="WP_378308129.1">
    <property type="nucleotide sequence ID" value="NZ_JBHUKS010000018.1"/>
</dbReference>
<dbReference type="InterPro" id="IPR007197">
    <property type="entry name" value="rSAM"/>
</dbReference>
<comment type="caution">
    <text evidence="8">The sequence shown here is derived from an EMBL/GenBank/DDBJ whole genome shotgun (WGS) entry which is preliminary data.</text>
</comment>
<keyword evidence="6" id="KW-0408">Iron</keyword>
<dbReference type="InterPro" id="IPR013785">
    <property type="entry name" value="Aldolase_TIM"/>
</dbReference>
<evidence type="ECO:0000313" key="9">
    <source>
        <dbReference type="Proteomes" id="UP001597483"/>
    </source>
</evidence>
<evidence type="ECO:0000256" key="6">
    <source>
        <dbReference type="ARBA" id="ARBA00023004"/>
    </source>
</evidence>